<reference evidence="2" key="1">
    <citation type="journal article" date="2022" name="Nat. Commun.">
        <title>Chromosome evolution and the genetic basis of agronomically important traits in greater yam.</title>
        <authorList>
            <person name="Bredeson J.V."/>
            <person name="Lyons J.B."/>
            <person name="Oniyinde I.O."/>
            <person name="Okereke N.R."/>
            <person name="Kolade O."/>
            <person name="Nnabue I."/>
            <person name="Nwadili C.O."/>
            <person name="Hribova E."/>
            <person name="Parker M."/>
            <person name="Nwogha J."/>
            <person name="Shu S."/>
            <person name="Carlson J."/>
            <person name="Kariba R."/>
            <person name="Muthemba S."/>
            <person name="Knop K."/>
            <person name="Barton G.J."/>
            <person name="Sherwood A.V."/>
            <person name="Lopez-Montes A."/>
            <person name="Asiedu R."/>
            <person name="Jamnadass R."/>
            <person name="Muchugi A."/>
            <person name="Goodstein D."/>
            <person name="Egesi C.N."/>
            <person name="Featherston J."/>
            <person name="Asfaw A."/>
            <person name="Simpson G.G."/>
            <person name="Dolezel J."/>
            <person name="Hendre P.S."/>
            <person name="Van Deynze A."/>
            <person name="Kumar P.L."/>
            <person name="Obidiegwu J.E."/>
            <person name="Bhattacharjee R."/>
            <person name="Rokhsar D.S."/>
        </authorList>
    </citation>
    <scope>NUCLEOTIDE SEQUENCE [LARGE SCALE GENOMIC DNA]</scope>
    <source>
        <strain evidence="2">cv. TDa95/00328</strain>
    </source>
</reference>
<gene>
    <name evidence="1" type="ORF">IHE45_03G069500</name>
</gene>
<protein>
    <submittedName>
        <fullName evidence="1">P-loop containing nucleoside triphosphate hydrolase protein</fullName>
    </submittedName>
</protein>
<keyword evidence="2" id="KW-1185">Reference proteome</keyword>
<dbReference type="Proteomes" id="UP000827976">
    <property type="component" value="Chromosome 3"/>
</dbReference>
<evidence type="ECO:0000313" key="2">
    <source>
        <dbReference type="Proteomes" id="UP000827976"/>
    </source>
</evidence>
<accession>A0ACB7WLT7</accession>
<name>A0ACB7WLT7_DIOAL</name>
<evidence type="ECO:0000313" key="1">
    <source>
        <dbReference type="EMBL" id="KAH7689031.1"/>
    </source>
</evidence>
<sequence>MKVELEYIKRFLRDADAKKRKNERVKKWVHDIIDVSYQAEDAIDSLLLLLERIKEIKSLTAEYGIQSLGDDAENVNTSVRRRHSPSQAENVDMVGRHDVHEEMSKQLIDKQELKLCLRCIYGTGGLGKTTVARKIFQNNGVGEHFSLRIWIVVTHFSGGDELLAKLIQDTVWVCDDGSRVLVTTQFKDIAKQEDPNPCELRFLNDDESVELLLKKAFPYQNVETSCPKELIDLAPRLAKKCGGLPLALSVLGGHLSVKEKTLYVWKDLEKTMEWASQGKECQDILALSYDALEYDLKPCFLYFGMFPQDDVISVTRLVKLWVAEGFVKDEEQGEGVLEALIQRSLVQVHERRPNGNVKTCIVHDLLLELAKNEAEKDGFLKIYTGRASSYTNARRLAVHCGRDNTDVQIHDQSQTTLPGLRTLMQITSFIKDGGSLLFNSKLLTVLELGYVSLPSRFSEEIKSMKHLRYLGLRATGVEELPTSVCELQNLQTIDLRDYYVATNWIQEWKFPKLQKLSLAEVDRFPVTALVTLLAELNQLVVLKISSTEGSHIPSKVDLMAFEFHNNLRSLKLNGIWPGGDAFTFPKYLTKLFLEETRLEQDPMPKLEKLPYLGRLLLDSSSYTGKSMMCTASGFPRLEFLSIVRLHALEEWKVERDAMPNLKSLGIFYCRKLNRLPELQHVTGLQTLRMCDMPKEFLDKLQNDTGEDWYKIKHIFAINFQ</sequence>
<comment type="caution">
    <text evidence="1">The sequence shown here is derived from an EMBL/GenBank/DDBJ whole genome shotgun (WGS) entry which is preliminary data.</text>
</comment>
<keyword evidence="1" id="KW-0378">Hydrolase</keyword>
<dbReference type="EMBL" id="CM037013">
    <property type="protein sequence ID" value="KAH7689031.1"/>
    <property type="molecule type" value="Genomic_DNA"/>
</dbReference>
<organism evidence="1 2">
    <name type="scientific">Dioscorea alata</name>
    <name type="common">Purple yam</name>
    <dbReference type="NCBI Taxonomy" id="55571"/>
    <lineage>
        <taxon>Eukaryota</taxon>
        <taxon>Viridiplantae</taxon>
        <taxon>Streptophyta</taxon>
        <taxon>Embryophyta</taxon>
        <taxon>Tracheophyta</taxon>
        <taxon>Spermatophyta</taxon>
        <taxon>Magnoliopsida</taxon>
        <taxon>Liliopsida</taxon>
        <taxon>Dioscoreales</taxon>
        <taxon>Dioscoreaceae</taxon>
        <taxon>Dioscorea</taxon>
    </lineage>
</organism>
<proteinExistence type="predicted"/>